<sequence>MPSTVSGLHQRGQKLYQKGDFKAAIEAFGEALNQKDADAVGILDNRAAAYCKVEQYDQARRDAKHMIKKAKEDERGYLRCAKVLILEGKPEKALEIYAYGLKVLPSKTPRREMLELLHKKLQDRMMLNRKDPFTMLPLEIAAMVIEHFSFKNIVAILRVCKNWERFFSSMTHLWMEIDLSGARGKVPWTAIRSYIRRSKAMLTRAIIANLATSSTPKIMEFLSRCPRIEHLEVWVDYDFKEFFQKFKGHKKLKSLTLSPDISVSHESFGKLLIELPQLERIALWNVRPSSSAFIEGGHWPKSLPNLKSVTLASRHIPTPPLTVPGVLLPNLLLDIEPRVYPNLEEFCIYWDPPRYQELNTHPYEGFYPPLRRLDLRGLCLGLDAFVELPTSLEYLRVQGGPSRPMVVDVPKGRLPNLNTIIFHDVGFVTMEILETFILASHAPIQTLHLDRCFHISAYAFESIFAYLDMNPDLKLSELSVSHMQHVDDTFVRVLFKRLPLLQVLNLSHTDITGVTIRMCADARGSPDGVKLDRLFVRGCERVSSDAVAYGRERGLEVVT</sequence>
<dbReference type="Pfam" id="PF00646">
    <property type="entry name" value="F-box"/>
    <property type="match status" value="1"/>
</dbReference>
<dbReference type="STRING" id="69771.A0A1V6P6S5"/>
<dbReference type="OMA" id="MRDLWMR"/>
<keyword evidence="1" id="KW-0677">Repeat</keyword>
<accession>A0A1V6P6S5</accession>
<protein>
    <recommendedName>
        <fullName evidence="4">F-box domain-containing protein</fullName>
    </recommendedName>
</protein>
<dbReference type="SUPFAM" id="SSF52047">
    <property type="entry name" value="RNI-like"/>
    <property type="match status" value="1"/>
</dbReference>
<keyword evidence="6" id="KW-1185">Reference proteome</keyword>
<name>A0A1V6P6S5_PENDC</name>
<evidence type="ECO:0000259" key="4">
    <source>
        <dbReference type="PROSITE" id="PS50181"/>
    </source>
</evidence>
<reference evidence="6" key="1">
    <citation type="journal article" date="2017" name="Nat. Microbiol.">
        <title>Global analysis of biosynthetic gene clusters reveals vast potential of secondary metabolite production in Penicillium species.</title>
        <authorList>
            <person name="Nielsen J.C."/>
            <person name="Grijseels S."/>
            <person name="Prigent S."/>
            <person name="Ji B."/>
            <person name="Dainat J."/>
            <person name="Nielsen K.F."/>
            <person name="Frisvad J.C."/>
            <person name="Workman M."/>
            <person name="Nielsen J."/>
        </authorList>
    </citation>
    <scope>NUCLEOTIDE SEQUENCE [LARGE SCALE GENOMIC DNA]</scope>
    <source>
        <strain evidence="6">IBT 11843</strain>
    </source>
</reference>
<dbReference type="AlphaFoldDB" id="A0A1V6P6S5"/>
<dbReference type="PROSITE" id="PS50005">
    <property type="entry name" value="TPR"/>
    <property type="match status" value="1"/>
</dbReference>
<evidence type="ECO:0000256" key="2">
    <source>
        <dbReference type="ARBA" id="ARBA00022803"/>
    </source>
</evidence>
<dbReference type="InterPro" id="IPR019734">
    <property type="entry name" value="TPR_rpt"/>
</dbReference>
<dbReference type="Proteomes" id="UP000191522">
    <property type="component" value="Unassembled WGS sequence"/>
</dbReference>
<dbReference type="InterPro" id="IPR032675">
    <property type="entry name" value="LRR_dom_sf"/>
</dbReference>
<dbReference type="GO" id="GO:0051879">
    <property type="term" value="F:Hsp90 protein binding"/>
    <property type="evidence" value="ECO:0007669"/>
    <property type="project" value="TreeGrafter"/>
</dbReference>
<dbReference type="SMART" id="SM00256">
    <property type="entry name" value="FBOX"/>
    <property type="match status" value="1"/>
</dbReference>
<dbReference type="InterPro" id="IPR036047">
    <property type="entry name" value="F-box-like_dom_sf"/>
</dbReference>
<dbReference type="SUPFAM" id="SSF48452">
    <property type="entry name" value="TPR-like"/>
    <property type="match status" value="1"/>
</dbReference>
<dbReference type="PANTHER" id="PTHR22904">
    <property type="entry name" value="TPR REPEAT CONTAINING PROTEIN"/>
    <property type="match status" value="1"/>
</dbReference>
<keyword evidence="2 3" id="KW-0802">TPR repeat</keyword>
<proteinExistence type="predicted"/>
<dbReference type="SUPFAM" id="SSF81383">
    <property type="entry name" value="F-box domain"/>
    <property type="match status" value="1"/>
</dbReference>
<organism evidence="5 6">
    <name type="scientific">Penicillium decumbens</name>
    <dbReference type="NCBI Taxonomy" id="69771"/>
    <lineage>
        <taxon>Eukaryota</taxon>
        <taxon>Fungi</taxon>
        <taxon>Dikarya</taxon>
        <taxon>Ascomycota</taxon>
        <taxon>Pezizomycotina</taxon>
        <taxon>Eurotiomycetes</taxon>
        <taxon>Eurotiomycetidae</taxon>
        <taxon>Eurotiales</taxon>
        <taxon>Aspergillaceae</taxon>
        <taxon>Penicillium</taxon>
    </lineage>
</organism>
<feature type="repeat" description="TPR" evidence="3">
    <location>
        <begin position="5"/>
        <end position="38"/>
    </location>
</feature>
<gene>
    <name evidence="5" type="ORF">PENDEC_c020G00293</name>
</gene>
<dbReference type="SMART" id="SM00028">
    <property type="entry name" value="TPR"/>
    <property type="match status" value="3"/>
</dbReference>
<dbReference type="PANTHER" id="PTHR22904:SF523">
    <property type="entry name" value="STRESS-INDUCED-PHOSPHOPROTEIN 1"/>
    <property type="match status" value="1"/>
</dbReference>
<dbReference type="Gene3D" id="1.25.40.10">
    <property type="entry name" value="Tetratricopeptide repeat domain"/>
    <property type="match status" value="1"/>
</dbReference>
<evidence type="ECO:0000256" key="3">
    <source>
        <dbReference type="PROSITE-ProRule" id="PRU00339"/>
    </source>
</evidence>
<dbReference type="EMBL" id="MDYL01000020">
    <property type="protein sequence ID" value="OQD72658.1"/>
    <property type="molecule type" value="Genomic_DNA"/>
</dbReference>
<dbReference type="InterPro" id="IPR001810">
    <property type="entry name" value="F-box_dom"/>
</dbReference>
<feature type="domain" description="F-box" evidence="4">
    <location>
        <begin position="130"/>
        <end position="177"/>
    </location>
</feature>
<dbReference type="PROSITE" id="PS50181">
    <property type="entry name" value="FBOX"/>
    <property type="match status" value="1"/>
</dbReference>
<evidence type="ECO:0000313" key="5">
    <source>
        <dbReference type="EMBL" id="OQD72658.1"/>
    </source>
</evidence>
<evidence type="ECO:0000256" key="1">
    <source>
        <dbReference type="ARBA" id="ARBA00022737"/>
    </source>
</evidence>
<dbReference type="OrthoDB" id="629492at2759"/>
<comment type="caution">
    <text evidence="5">The sequence shown here is derived from an EMBL/GenBank/DDBJ whole genome shotgun (WGS) entry which is preliminary data.</text>
</comment>
<evidence type="ECO:0000313" key="6">
    <source>
        <dbReference type="Proteomes" id="UP000191522"/>
    </source>
</evidence>
<dbReference type="Gene3D" id="3.80.10.10">
    <property type="entry name" value="Ribonuclease Inhibitor"/>
    <property type="match status" value="2"/>
</dbReference>
<dbReference type="InterPro" id="IPR011990">
    <property type="entry name" value="TPR-like_helical_dom_sf"/>
</dbReference>